<evidence type="ECO:0000259" key="1">
    <source>
        <dbReference type="Pfam" id="PF12146"/>
    </source>
</evidence>
<dbReference type="PRINTS" id="PR00111">
    <property type="entry name" value="ABHYDROLASE"/>
</dbReference>
<keyword evidence="3" id="KW-1185">Reference proteome</keyword>
<sequence length="288" mass="31515">MSASAFPVIPEEITLSVGQVSIFVRSWRPSSSPRAIVTICHGFNAHGGHYQWVAEQLVAAGLVVYALDLRGRGRSSGPRFIVERFDDYVADIAAMIALARRRDQDLPLYLLGHSAGGVAACLYAIEHPFGLQGLICESFAFRLPAPGFALACLKLFSRFAPRARVLRLKNEDFSRDPGRVGFLNTDPLIARETQPAVTVAALIRAGERLKREFSQLTTPVLILHGTADRATRPDGSQLFHEAAASKDKRLGFYEGGFHDLLADFGKETVLGDIALWIEERLPTASAKT</sequence>
<protein>
    <submittedName>
        <fullName evidence="2">Alpha-beta hydrolase superfamily lysophospholipase</fullName>
    </submittedName>
</protein>
<name>A0A7X6BEI1_9SPHN</name>
<dbReference type="InterPro" id="IPR000073">
    <property type="entry name" value="AB_hydrolase_1"/>
</dbReference>
<evidence type="ECO:0000313" key="3">
    <source>
        <dbReference type="Proteomes" id="UP000531251"/>
    </source>
</evidence>
<dbReference type="SUPFAM" id="SSF53474">
    <property type="entry name" value="alpha/beta-Hydrolases"/>
    <property type="match status" value="1"/>
</dbReference>
<organism evidence="2 3">
    <name type="scientific">Sphingomonas trueperi</name>
    <dbReference type="NCBI Taxonomy" id="53317"/>
    <lineage>
        <taxon>Bacteria</taxon>
        <taxon>Pseudomonadati</taxon>
        <taxon>Pseudomonadota</taxon>
        <taxon>Alphaproteobacteria</taxon>
        <taxon>Sphingomonadales</taxon>
        <taxon>Sphingomonadaceae</taxon>
        <taxon>Sphingomonas</taxon>
    </lineage>
</organism>
<dbReference type="Pfam" id="PF12146">
    <property type="entry name" value="Hydrolase_4"/>
    <property type="match status" value="1"/>
</dbReference>
<dbReference type="Gene3D" id="3.40.50.1820">
    <property type="entry name" value="alpha/beta hydrolase"/>
    <property type="match status" value="1"/>
</dbReference>
<dbReference type="InterPro" id="IPR022742">
    <property type="entry name" value="Hydrolase_4"/>
</dbReference>
<dbReference type="EMBL" id="JAATJB010000015">
    <property type="protein sequence ID" value="NJB99390.1"/>
    <property type="molecule type" value="Genomic_DNA"/>
</dbReference>
<reference evidence="2 3" key="1">
    <citation type="submission" date="2020-03" db="EMBL/GenBank/DDBJ databases">
        <title>Genomic Encyclopedia of Type Strains, Phase IV (KMG-IV): sequencing the most valuable type-strain genomes for metagenomic binning, comparative biology and taxonomic classification.</title>
        <authorList>
            <person name="Goeker M."/>
        </authorList>
    </citation>
    <scope>NUCLEOTIDE SEQUENCE [LARGE SCALE GENOMIC DNA]</scope>
    <source>
        <strain evidence="2 3">DSM 7225</strain>
    </source>
</reference>
<proteinExistence type="predicted"/>
<evidence type="ECO:0000313" key="2">
    <source>
        <dbReference type="EMBL" id="NJB99390.1"/>
    </source>
</evidence>
<dbReference type="InterPro" id="IPR029058">
    <property type="entry name" value="AB_hydrolase_fold"/>
</dbReference>
<dbReference type="PANTHER" id="PTHR11614">
    <property type="entry name" value="PHOSPHOLIPASE-RELATED"/>
    <property type="match status" value="1"/>
</dbReference>
<gene>
    <name evidence="2" type="ORF">GGR89_003731</name>
</gene>
<feature type="domain" description="Serine aminopeptidase S33" evidence="1">
    <location>
        <begin position="32"/>
        <end position="263"/>
    </location>
</feature>
<dbReference type="Proteomes" id="UP000531251">
    <property type="component" value="Unassembled WGS sequence"/>
</dbReference>
<comment type="caution">
    <text evidence="2">The sequence shown here is derived from an EMBL/GenBank/DDBJ whole genome shotgun (WGS) entry which is preliminary data.</text>
</comment>
<dbReference type="GO" id="GO:0016787">
    <property type="term" value="F:hydrolase activity"/>
    <property type="evidence" value="ECO:0007669"/>
    <property type="project" value="UniProtKB-KW"/>
</dbReference>
<keyword evidence="2" id="KW-0378">Hydrolase</keyword>
<dbReference type="AlphaFoldDB" id="A0A7X6BEI1"/>
<dbReference type="RefSeq" id="WP_125978137.1">
    <property type="nucleotide sequence ID" value="NZ_BAAADY010000020.1"/>
</dbReference>
<dbReference type="InterPro" id="IPR051044">
    <property type="entry name" value="MAG_DAG_Lipase"/>
</dbReference>
<accession>A0A7X6BEI1</accession>